<name>A0A8S3HYD5_9BILA</name>
<comment type="caution">
    <text evidence="1">The sequence shown here is derived from an EMBL/GenBank/DDBJ whole genome shotgun (WGS) entry which is preliminary data.</text>
</comment>
<dbReference type="EMBL" id="CAJOBJ010335647">
    <property type="protein sequence ID" value="CAF5188568.1"/>
    <property type="molecule type" value="Genomic_DNA"/>
</dbReference>
<dbReference type="Proteomes" id="UP000681720">
    <property type="component" value="Unassembled WGS sequence"/>
</dbReference>
<sequence>YRFSIFNGSKVISRCDDNMGKINVNELKLVQSICWLGLELPSISNPRKTRKSFFSEKPIRIN</sequence>
<protein>
    <submittedName>
        <fullName evidence="1">Uncharacterized protein</fullName>
    </submittedName>
</protein>
<evidence type="ECO:0000313" key="1">
    <source>
        <dbReference type="EMBL" id="CAF5188568.1"/>
    </source>
</evidence>
<proteinExistence type="predicted"/>
<organism evidence="1 2">
    <name type="scientific">Rotaria magnacalcarata</name>
    <dbReference type="NCBI Taxonomy" id="392030"/>
    <lineage>
        <taxon>Eukaryota</taxon>
        <taxon>Metazoa</taxon>
        <taxon>Spiralia</taxon>
        <taxon>Gnathifera</taxon>
        <taxon>Rotifera</taxon>
        <taxon>Eurotatoria</taxon>
        <taxon>Bdelloidea</taxon>
        <taxon>Philodinida</taxon>
        <taxon>Philodinidae</taxon>
        <taxon>Rotaria</taxon>
    </lineage>
</organism>
<gene>
    <name evidence="1" type="ORF">GIL414_LOCUS72099</name>
</gene>
<dbReference type="AlphaFoldDB" id="A0A8S3HYD5"/>
<feature type="non-terminal residue" evidence="1">
    <location>
        <position position="1"/>
    </location>
</feature>
<accession>A0A8S3HYD5</accession>
<reference evidence="1" key="1">
    <citation type="submission" date="2021-02" db="EMBL/GenBank/DDBJ databases">
        <authorList>
            <person name="Nowell W R."/>
        </authorList>
    </citation>
    <scope>NUCLEOTIDE SEQUENCE</scope>
</reference>
<evidence type="ECO:0000313" key="2">
    <source>
        <dbReference type="Proteomes" id="UP000681720"/>
    </source>
</evidence>